<dbReference type="Pfam" id="PF00743">
    <property type="entry name" value="FMO-like"/>
    <property type="match status" value="1"/>
</dbReference>
<dbReference type="GO" id="GO:0004499">
    <property type="term" value="F:N,N-dimethylaniline monooxygenase activity"/>
    <property type="evidence" value="ECO:0007669"/>
    <property type="project" value="InterPro"/>
</dbReference>
<proteinExistence type="predicted"/>
<keyword evidence="5" id="KW-1185">Reference proteome</keyword>
<evidence type="ECO:0000256" key="2">
    <source>
        <dbReference type="ARBA" id="ARBA00022827"/>
    </source>
</evidence>
<dbReference type="PANTHER" id="PTHR43539">
    <property type="entry name" value="FLAVIN-BINDING MONOOXYGENASE-LIKE PROTEIN (AFU_ORTHOLOGUE AFUA_4G09220)"/>
    <property type="match status" value="1"/>
</dbReference>
<dbReference type="AlphaFoldDB" id="A0A8I2YN54"/>
<keyword evidence="3" id="KW-0560">Oxidoreductase</keyword>
<dbReference type="GO" id="GO:0050660">
    <property type="term" value="F:flavin adenine dinucleotide binding"/>
    <property type="evidence" value="ECO:0007669"/>
    <property type="project" value="InterPro"/>
</dbReference>
<name>A0A8I2YN54_9AGAM</name>
<gene>
    <name evidence="4" type="ORF">JVT61DRAFT_4217</name>
</gene>
<evidence type="ECO:0000256" key="3">
    <source>
        <dbReference type="ARBA" id="ARBA00023002"/>
    </source>
</evidence>
<comment type="caution">
    <text evidence="4">The sequence shown here is derived from an EMBL/GenBank/DDBJ whole genome shotgun (WGS) entry which is preliminary data.</text>
</comment>
<dbReference type="Gene3D" id="3.50.50.60">
    <property type="entry name" value="FAD/NAD(P)-binding domain"/>
    <property type="match status" value="2"/>
</dbReference>
<keyword evidence="2" id="KW-0274">FAD</keyword>
<dbReference type="InterPro" id="IPR036188">
    <property type="entry name" value="FAD/NAD-bd_sf"/>
</dbReference>
<dbReference type="PANTHER" id="PTHR43539:SF68">
    <property type="entry name" value="FLAVIN-BINDING MONOOXYGENASE-LIKE PROTEIN (AFU_ORTHOLOGUE AFUA_4G09220)"/>
    <property type="match status" value="1"/>
</dbReference>
<dbReference type="GO" id="GO:0050661">
    <property type="term" value="F:NADP binding"/>
    <property type="evidence" value="ECO:0007669"/>
    <property type="project" value="InterPro"/>
</dbReference>
<dbReference type="OrthoDB" id="74360at2759"/>
<protein>
    <submittedName>
        <fullName evidence="4">FAD/NAD(P)-binding domain-containing protein</fullName>
    </submittedName>
</protein>
<reference evidence="4" key="1">
    <citation type="submission" date="2021-03" db="EMBL/GenBank/DDBJ databases">
        <title>Evolutionary innovations through gain and loss of genes in the ectomycorrhizal Boletales.</title>
        <authorList>
            <person name="Wu G."/>
            <person name="Miyauchi S."/>
            <person name="Morin E."/>
            <person name="Yang Z.-L."/>
            <person name="Xu J."/>
            <person name="Martin F.M."/>
        </authorList>
    </citation>
    <scope>NUCLEOTIDE SEQUENCE</scope>
    <source>
        <strain evidence="4">BR01</strain>
    </source>
</reference>
<keyword evidence="1" id="KW-0285">Flavoprotein</keyword>
<accession>A0A8I2YN54</accession>
<dbReference type="SUPFAM" id="SSF51905">
    <property type="entry name" value="FAD/NAD(P)-binding domain"/>
    <property type="match status" value="2"/>
</dbReference>
<dbReference type="Proteomes" id="UP000683000">
    <property type="component" value="Unassembled WGS sequence"/>
</dbReference>
<dbReference type="InterPro" id="IPR020946">
    <property type="entry name" value="Flavin_mOase-like"/>
</dbReference>
<evidence type="ECO:0000256" key="1">
    <source>
        <dbReference type="ARBA" id="ARBA00022630"/>
    </source>
</evidence>
<sequence>MSIPTPSRTLPTLHNLGSTVDPNIDVQAVVSDWFAKFTKAIGLKDVPAIVDLILDNGFWRDMLALTWDFRTFEGKDAVSKFLQGQLIVFDPQPDSFSLQRDLVQLQRPYEDIAWIQAFFKFDTNVGHASGVFRLVPLPDRSWKAHVVYTNLEDLKGFPESTGRLRNFQSDRGEWASKREREKEFLDQEPSVIIVGGGQSGLDVAARLKMLGVNALVVERNQRIGDNWRKRYAALCLHDPVWYDHMPYLPFPPSWPVYTPAMKLADWLESYAHSMELNVWTSATVVSIEKETGDSGKHWSVHVEREDGRKRVFKVDHVVLALGIGGGLPRNPNIPGQDEFKGQILHSTEHESTTDHVGKKVVVVGSCTSAHDICADYVNHGVDVAMVQRGPTYIMSTKEGMPRQMALYWEGGPPTDVADRVNASYPAHVAKLVHQRVTKDIAEADKELLDGLRRVGFKLTFGEDGSGFFRLAFNKAGGYYFDVGASQLLIDGKIKLKSDGPIKKFTPNGLLFEDGSTLDADVVVFATGYGDSRNASFDLIKNTDLHDKVRQIWGMDDEGEICGSYREIGKPNEEGKAIAGLWCIMGNLALCRFHSKHVALQIKAYQENIFGVRYSSGY</sequence>
<evidence type="ECO:0000313" key="4">
    <source>
        <dbReference type="EMBL" id="KAG6374832.1"/>
    </source>
</evidence>
<evidence type="ECO:0000313" key="5">
    <source>
        <dbReference type="Proteomes" id="UP000683000"/>
    </source>
</evidence>
<dbReference type="InterPro" id="IPR050982">
    <property type="entry name" value="Auxin_biosynth/cation_transpt"/>
</dbReference>
<dbReference type="EMBL" id="JAGFBS010000017">
    <property type="protein sequence ID" value="KAG6374832.1"/>
    <property type="molecule type" value="Genomic_DNA"/>
</dbReference>
<organism evidence="4 5">
    <name type="scientific">Boletus reticuloceps</name>
    <dbReference type="NCBI Taxonomy" id="495285"/>
    <lineage>
        <taxon>Eukaryota</taxon>
        <taxon>Fungi</taxon>
        <taxon>Dikarya</taxon>
        <taxon>Basidiomycota</taxon>
        <taxon>Agaricomycotina</taxon>
        <taxon>Agaricomycetes</taxon>
        <taxon>Agaricomycetidae</taxon>
        <taxon>Boletales</taxon>
        <taxon>Boletineae</taxon>
        <taxon>Boletaceae</taxon>
        <taxon>Boletoideae</taxon>
        <taxon>Boletus</taxon>
    </lineage>
</organism>